<dbReference type="EMBL" id="VHIF01000001">
    <property type="protein sequence ID" value="TQO36582.1"/>
    <property type="molecule type" value="Genomic_DNA"/>
</dbReference>
<dbReference type="RefSeq" id="WP_142188744.1">
    <property type="nucleotide sequence ID" value="NZ_VHIF01000001.1"/>
</dbReference>
<dbReference type="Proteomes" id="UP000315363">
    <property type="component" value="Unassembled WGS sequence"/>
</dbReference>
<protein>
    <recommendedName>
        <fullName evidence="3">DNA-directed DNA polymerase family A palm domain-containing protein</fullName>
    </recommendedName>
</protein>
<evidence type="ECO:0008006" key="3">
    <source>
        <dbReference type="Google" id="ProtNLM"/>
    </source>
</evidence>
<keyword evidence="2" id="KW-1185">Reference proteome</keyword>
<comment type="caution">
    <text evidence="1">The sequence shown here is derived from an EMBL/GenBank/DDBJ whole genome shotgun (WGS) entry which is preliminary data.</text>
</comment>
<organism evidence="1 2">
    <name type="scientific">Arenibacter algicola</name>
    <dbReference type="NCBI Taxonomy" id="616991"/>
    <lineage>
        <taxon>Bacteria</taxon>
        <taxon>Pseudomonadati</taxon>
        <taxon>Bacteroidota</taxon>
        <taxon>Flavobacteriia</taxon>
        <taxon>Flavobacteriales</taxon>
        <taxon>Flavobacteriaceae</taxon>
        <taxon>Arenibacter</taxon>
    </lineage>
</organism>
<gene>
    <name evidence="1" type="ORF">GQ41_1160</name>
</gene>
<reference evidence="1 2" key="1">
    <citation type="submission" date="2019-06" db="EMBL/GenBank/DDBJ databases">
        <title>A large-scale integrated study on North Sea by COGITO (Coastal Microbe Genomic &amp; Taxonomic Observatory).</title>
        <authorList>
            <person name="Teeling H."/>
        </authorList>
    </citation>
    <scope>NUCLEOTIDE SEQUENCE [LARGE SCALE GENOMIC DNA]</scope>
    <source>
        <strain evidence="1 2">MAR_2009_79</strain>
    </source>
</reference>
<evidence type="ECO:0000313" key="1">
    <source>
        <dbReference type="EMBL" id="TQO36582.1"/>
    </source>
</evidence>
<evidence type="ECO:0000313" key="2">
    <source>
        <dbReference type="Proteomes" id="UP000315363"/>
    </source>
</evidence>
<accession>A0ABY3A7A1</accession>
<name>A0ABY3A7A1_9FLAO</name>
<proteinExistence type="predicted"/>
<sequence length="464" mass="55303">MKKTTYKKFRTFYLPKVILDNLLLKLHIGLAEFDYNIEIFITIINDILTKSNIYNKDEDYLYQFAPLDSRYLKVKYGDRYTDYIRFLVNQGVLWNDNYYKGKTTYYYLHLLDYYTIDSNKLFIQYNINKETPYSPYCFQKGITITPLSTENNKEIRHQKNRIYNDWCRIKILIDSKNKRYLTSGYEQDSMFINNAPRHIKKMGGYFRKHFKLHHEEALRFIEEQYNINIGLANTDDYRNKVTQKYTSRLSSVLAIHNGKNNKTLKFSKNKANNRIDTNLTFLAKELRQFIIGYDNMVHLDLKNSQPLMFNILLKEHYQHANVALKQEIDDYFIYTTKGKWYERLQELYGNSREESKELWMCIAYSKNTSYLQEKKIFRTAYPGISAIIESYKKKEHGDFSNKLTQVESSIFIDGICRELVNEGIIPFTIHDSVIVLKADKDKTLEIMREVLKQYLGVVPVIIEE</sequence>